<dbReference type="InterPro" id="IPR006597">
    <property type="entry name" value="Sel1-like"/>
</dbReference>
<dbReference type="Gene3D" id="1.25.40.10">
    <property type="entry name" value="Tetratricopeptide repeat domain"/>
    <property type="match status" value="1"/>
</dbReference>
<evidence type="ECO:0000313" key="1">
    <source>
        <dbReference type="EMBL" id="ORY46493.1"/>
    </source>
</evidence>
<dbReference type="InterPro" id="IPR011990">
    <property type="entry name" value="TPR-like_helical_dom_sf"/>
</dbReference>
<gene>
    <name evidence="1" type="ORF">BCR33DRAFT_715559</name>
</gene>
<reference evidence="1 2" key="1">
    <citation type="submission" date="2016-07" db="EMBL/GenBank/DDBJ databases">
        <title>Pervasive Adenine N6-methylation of Active Genes in Fungi.</title>
        <authorList>
            <consortium name="DOE Joint Genome Institute"/>
            <person name="Mondo S.J."/>
            <person name="Dannebaum R.O."/>
            <person name="Kuo R.C."/>
            <person name="Labutti K."/>
            <person name="Haridas S."/>
            <person name="Kuo A."/>
            <person name="Salamov A."/>
            <person name="Ahrendt S.R."/>
            <person name="Lipzen A."/>
            <person name="Sullivan W."/>
            <person name="Andreopoulos W.B."/>
            <person name="Clum A."/>
            <person name="Lindquist E."/>
            <person name="Daum C."/>
            <person name="Ramamoorthy G.K."/>
            <person name="Gryganskyi A."/>
            <person name="Culley D."/>
            <person name="Magnuson J.K."/>
            <person name="James T.Y."/>
            <person name="O'Malley M.A."/>
            <person name="Stajich J.E."/>
            <person name="Spatafora J.W."/>
            <person name="Visel A."/>
            <person name="Grigoriev I.V."/>
        </authorList>
    </citation>
    <scope>NUCLEOTIDE SEQUENCE [LARGE SCALE GENOMIC DNA]</scope>
    <source>
        <strain evidence="1 2">JEL800</strain>
    </source>
</reference>
<dbReference type="Pfam" id="PF08238">
    <property type="entry name" value="Sel1"/>
    <property type="match status" value="3"/>
</dbReference>
<name>A0A1Y2CHG8_9FUNG</name>
<sequence length="282" mass="30913">MADASADDAAAADIIKSMEFKRKWQALVARIKAAETQPLSSSKWPAVMANLRSTNFKLAAESLAELAAEGDTDALWVLSYDPTDSPVSDPYFRYHAGVSIRTVLGVHDSALLWFKMAVEGGVVDACLQIVEICWASSSKVDKLERDKDYAMALEYLLKAVALLDLKSGSTSTISRAEVCIKISECYGYGVGTLVDDSKAVEWLEKAWSGNPSSRGILTSLIKETKNEGQKTAAKLLSVWYSAGTPPLEPLFIGRNLVPKDSQRQHSFQQDFLKAQLWGKRSI</sequence>
<dbReference type="EMBL" id="MCGO01000016">
    <property type="protein sequence ID" value="ORY46493.1"/>
    <property type="molecule type" value="Genomic_DNA"/>
</dbReference>
<evidence type="ECO:0000313" key="2">
    <source>
        <dbReference type="Proteomes" id="UP000193642"/>
    </source>
</evidence>
<accession>A0A1Y2CHG8</accession>
<comment type="caution">
    <text evidence="1">The sequence shown here is derived from an EMBL/GenBank/DDBJ whole genome shotgun (WGS) entry which is preliminary data.</text>
</comment>
<keyword evidence="2" id="KW-1185">Reference proteome</keyword>
<dbReference type="OrthoDB" id="2150469at2759"/>
<dbReference type="AlphaFoldDB" id="A0A1Y2CHG8"/>
<protein>
    <submittedName>
        <fullName evidence="1">Uncharacterized protein</fullName>
    </submittedName>
</protein>
<organism evidence="1 2">
    <name type="scientific">Rhizoclosmatium globosum</name>
    <dbReference type="NCBI Taxonomy" id="329046"/>
    <lineage>
        <taxon>Eukaryota</taxon>
        <taxon>Fungi</taxon>
        <taxon>Fungi incertae sedis</taxon>
        <taxon>Chytridiomycota</taxon>
        <taxon>Chytridiomycota incertae sedis</taxon>
        <taxon>Chytridiomycetes</taxon>
        <taxon>Chytridiales</taxon>
        <taxon>Chytriomycetaceae</taxon>
        <taxon>Rhizoclosmatium</taxon>
    </lineage>
</organism>
<dbReference type="Proteomes" id="UP000193642">
    <property type="component" value="Unassembled WGS sequence"/>
</dbReference>
<proteinExistence type="predicted"/>
<dbReference type="SUPFAM" id="SSF81901">
    <property type="entry name" value="HCP-like"/>
    <property type="match status" value="1"/>
</dbReference>